<dbReference type="SUPFAM" id="SSF89837">
    <property type="entry name" value="Doublecortin (DC)"/>
    <property type="match status" value="1"/>
</dbReference>
<dbReference type="AlphaFoldDB" id="A0A8S3JZF4"/>
<dbReference type="PANTHER" id="PTHR46302">
    <property type="entry name" value="DOUBLECORTIN DOMAIN-CONTAINING PROTEIN 1"/>
    <property type="match status" value="1"/>
</dbReference>
<dbReference type="GO" id="GO:0008017">
    <property type="term" value="F:microtubule binding"/>
    <property type="evidence" value="ECO:0007669"/>
    <property type="project" value="InterPro"/>
</dbReference>
<dbReference type="InterPro" id="IPR043188">
    <property type="entry name" value="DCDC1"/>
</dbReference>
<dbReference type="EMBL" id="CAJOBJ010368130">
    <property type="protein sequence ID" value="CAF5222104.1"/>
    <property type="molecule type" value="Genomic_DNA"/>
</dbReference>
<dbReference type="GO" id="GO:0035556">
    <property type="term" value="P:intracellular signal transduction"/>
    <property type="evidence" value="ECO:0007669"/>
    <property type="project" value="InterPro"/>
</dbReference>
<dbReference type="PANTHER" id="PTHR46302:SF3">
    <property type="entry name" value="DOUBLECORTIN DOMAIN-CONTAINING PROTEIN 1"/>
    <property type="match status" value="1"/>
</dbReference>
<dbReference type="GO" id="GO:1902412">
    <property type="term" value="P:regulation of mitotic cytokinesis"/>
    <property type="evidence" value="ECO:0007669"/>
    <property type="project" value="InterPro"/>
</dbReference>
<name>A0A8S3JZF4_9BILA</name>
<proteinExistence type="predicted"/>
<dbReference type="GO" id="GO:0030496">
    <property type="term" value="C:midbody"/>
    <property type="evidence" value="ECO:0007669"/>
    <property type="project" value="TreeGrafter"/>
</dbReference>
<evidence type="ECO:0000313" key="2">
    <source>
        <dbReference type="Proteomes" id="UP000681720"/>
    </source>
</evidence>
<comment type="caution">
    <text evidence="1">The sequence shown here is derived from an EMBL/GenBank/DDBJ whole genome shotgun (WGS) entry which is preliminary data.</text>
</comment>
<accession>A0A8S3JZF4</accession>
<gene>
    <name evidence="1" type="ORF">GIL414_LOCUS84892</name>
</gene>
<feature type="non-terminal residue" evidence="1">
    <location>
        <position position="1"/>
    </location>
</feature>
<protein>
    <submittedName>
        <fullName evidence="1">Uncharacterized protein</fullName>
    </submittedName>
</protein>
<feature type="non-terminal residue" evidence="1">
    <location>
        <position position="142"/>
    </location>
</feature>
<dbReference type="Proteomes" id="UP000681720">
    <property type="component" value="Unassembled WGS sequence"/>
</dbReference>
<dbReference type="Gene3D" id="3.10.20.230">
    <property type="entry name" value="Doublecortin domain"/>
    <property type="match status" value="1"/>
</dbReference>
<sequence>QLRLSQQPEVTKPISIAATDRFGQHSKIKRVMIYPNGEPKETAVQCFGSNLNELMDNAKLKWNLMQPIQALFDENGCVIERFDQLNRDQLICVSTTKTFITSSERQREIDIKANWTRTRNKYGDQATDIRVNSTLASAPQLA</sequence>
<evidence type="ECO:0000313" key="1">
    <source>
        <dbReference type="EMBL" id="CAF5222104.1"/>
    </source>
</evidence>
<reference evidence="1" key="1">
    <citation type="submission" date="2021-02" db="EMBL/GenBank/DDBJ databases">
        <authorList>
            <person name="Nowell W R."/>
        </authorList>
    </citation>
    <scope>NUCLEOTIDE SEQUENCE</scope>
</reference>
<dbReference type="InterPro" id="IPR036572">
    <property type="entry name" value="Doublecortin_dom_sf"/>
</dbReference>
<organism evidence="1 2">
    <name type="scientific">Rotaria magnacalcarata</name>
    <dbReference type="NCBI Taxonomy" id="392030"/>
    <lineage>
        <taxon>Eukaryota</taxon>
        <taxon>Metazoa</taxon>
        <taxon>Spiralia</taxon>
        <taxon>Gnathifera</taxon>
        <taxon>Rotifera</taxon>
        <taxon>Eurotatoria</taxon>
        <taxon>Bdelloidea</taxon>
        <taxon>Philodinida</taxon>
        <taxon>Philodinidae</taxon>
        <taxon>Rotaria</taxon>
    </lineage>
</organism>